<name>A0A834AD39_9CHIR</name>
<protein>
    <submittedName>
        <fullName evidence="2">Mitochondrial calcium uniporter</fullName>
    </submittedName>
</protein>
<sequence>MAAAAGRSLLLLLSSRGGAVGAGGCGALTAGCFPGLGVSRHRQQQQHHHRTVFYYHSYSGWQDTVSTLLHVPC</sequence>
<accession>A0A834AD39</accession>
<reference evidence="2 3" key="1">
    <citation type="journal article" date="2020" name="Nature">
        <title>Six reference-quality genomes reveal evolution of bat adaptations.</title>
        <authorList>
            <person name="Jebb D."/>
            <person name="Huang Z."/>
            <person name="Pippel M."/>
            <person name="Hughes G.M."/>
            <person name="Lavrichenko K."/>
            <person name="Devanna P."/>
            <person name="Winkler S."/>
            <person name="Jermiin L.S."/>
            <person name="Skirmuntt E.C."/>
            <person name="Katzourakis A."/>
            <person name="Burkitt-Gray L."/>
            <person name="Ray D.A."/>
            <person name="Sullivan K.A.M."/>
            <person name="Roscito J.G."/>
            <person name="Kirilenko B.M."/>
            <person name="Davalos L.M."/>
            <person name="Corthals A.P."/>
            <person name="Power M.L."/>
            <person name="Jones G."/>
            <person name="Ransome R.D."/>
            <person name="Dechmann D.K.N."/>
            <person name="Locatelli A.G."/>
            <person name="Puechmaille S.J."/>
            <person name="Fedrigo O."/>
            <person name="Jarvis E.D."/>
            <person name="Hiller M."/>
            <person name="Vernes S.C."/>
            <person name="Myers E.W."/>
            <person name="Teeling E.C."/>
        </authorList>
    </citation>
    <scope>NUCLEOTIDE SEQUENCE [LARGE SCALE GENOMIC DNA]</scope>
    <source>
        <strain evidence="2">Bat1K_MPI-CBG_1</strain>
    </source>
</reference>
<evidence type="ECO:0000313" key="3">
    <source>
        <dbReference type="Proteomes" id="UP000664940"/>
    </source>
</evidence>
<evidence type="ECO:0000256" key="1">
    <source>
        <dbReference type="SAM" id="SignalP"/>
    </source>
</evidence>
<organism evidence="2 3">
    <name type="scientific">Phyllostomus discolor</name>
    <name type="common">pale spear-nosed bat</name>
    <dbReference type="NCBI Taxonomy" id="89673"/>
    <lineage>
        <taxon>Eukaryota</taxon>
        <taxon>Metazoa</taxon>
        <taxon>Chordata</taxon>
        <taxon>Craniata</taxon>
        <taxon>Vertebrata</taxon>
        <taxon>Euteleostomi</taxon>
        <taxon>Mammalia</taxon>
        <taxon>Eutheria</taxon>
        <taxon>Laurasiatheria</taxon>
        <taxon>Chiroptera</taxon>
        <taxon>Yangochiroptera</taxon>
        <taxon>Phyllostomidae</taxon>
        <taxon>Phyllostominae</taxon>
        <taxon>Phyllostomus</taxon>
    </lineage>
</organism>
<dbReference type="AlphaFoldDB" id="A0A834AD39"/>
<dbReference type="EMBL" id="JABVXQ010000005">
    <property type="protein sequence ID" value="KAF6110055.1"/>
    <property type="molecule type" value="Genomic_DNA"/>
</dbReference>
<dbReference type="PROSITE" id="PS51257">
    <property type="entry name" value="PROKAR_LIPOPROTEIN"/>
    <property type="match status" value="1"/>
</dbReference>
<dbReference type="Proteomes" id="UP000664940">
    <property type="component" value="Unassembled WGS sequence"/>
</dbReference>
<evidence type="ECO:0000313" key="2">
    <source>
        <dbReference type="EMBL" id="KAF6110055.1"/>
    </source>
</evidence>
<proteinExistence type="predicted"/>
<keyword evidence="1" id="KW-0732">Signal</keyword>
<gene>
    <name evidence="2" type="ORF">HJG60_012803</name>
</gene>
<feature type="chain" id="PRO_5032794902" evidence="1">
    <location>
        <begin position="22"/>
        <end position="73"/>
    </location>
</feature>
<feature type="signal peptide" evidence="1">
    <location>
        <begin position="1"/>
        <end position="21"/>
    </location>
</feature>
<comment type="caution">
    <text evidence="2">The sequence shown here is derived from an EMBL/GenBank/DDBJ whole genome shotgun (WGS) entry which is preliminary data.</text>
</comment>